<dbReference type="Gene3D" id="3.40.50.1240">
    <property type="entry name" value="Phosphoglycerate mutase-like"/>
    <property type="match status" value="1"/>
</dbReference>
<dbReference type="RefSeq" id="WP_188789607.1">
    <property type="nucleotide sequence ID" value="NZ_BMJV01000002.1"/>
</dbReference>
<dbReference type="Proteomes" id="UP000617145">
    <property type="component" value="Unassembled WGS sequence"/>
</dbReference>
<evidence type="ECO:0000313" key="3">
    <source>
        <dbReference type="Proteomes" id="UP000617145"/>
    </source>
</evidence>
<name>A0A8J2ZJ34_9RHOB</name>
<dbReference type="Pfam" id="PF00300">
    <property type="entry name" value="His_Phos_1"/>
    <property type="match status" value="1"/>
</dbReference>
<evidence type="ECO:0000256" key="1">
    <source>
        <dbReference type="PIRSR" id="PIRSR613078-2"/>
    </source>
</evidence>
<dbReference type="EMBL" id="BMJV01000002">
    <property type="protein sequence ID" value="GGG68894.1"/>
    <property type="molecule type" value="Genomic_DNA"/>
</dbReference>
<gene>
    <name evidence="2" type="ORF">GCM10011415_15210</name>
</gene>
<feature type="binding site" evidence="1">
    <location>
        <position position="57"/>
    </location>
    <ligand>
        <name>substrate</name>
    </ligand>
</feature>
<accession>A0A8J2ZJ34</accession>
<dbReference type="PANTHER" id="PTHR47623:SF1">
    <property type="entry name" value="OS09G0287300 PROTEIN"/>
    <property type="match status" value="1"/>
</dbReference>
<keyword evidence="3" id="KW-1185">Reference proteome</keyword>
<dbReference type="PANTHER" id="PTHR47623">
    <property type="entry name" value="OS09G0287300 PROTEIN"/>
    <property type="match status" value="1"/>
</dbReference>
<dbReference type="CDD" id="cd07067">
    <property type="entry name" value="HP_PGM_like"/>
    <property type="match status" value="1"/>
</dbReference>
<dbReference type="SUPFAM" id="SSF53254">
    <property type="entry name" value="Phosphoglycerate mutase-like"/>
    <property type="match status" value="1"/>
</dbReference>
<dbReference type="InterPro" id="IPR029033">
    <property type="entry name" value="His_PPase_superfam"/>
</dbReference>
<dbReference type="SMART" id="SM00855">
    <property type="entry name" value="PGAM"/>
    <property type="match status" value="1"/>
</dbReference>
<dbReference type="AlphaFoldDB" id="A0A8J2ZJ34"/>
<comment type="caution">
    <text evidence="2">The sequence shown here is derived from an EMBL/GenBank/DDBJ whole genome shotgun (WGS) entry which is preliminary data.</text>
</comment>
<reference evidence="2" key="2">
    <citation type="submission" date="2020-09" db="EMBL/GenBank/DDBJ databases">
        <authorList>
            <person name="Sun Q."/>
            <person name="Zhou Y."/>
        </authorList>
    </citation>
    <scope>NUCLEOTIDE SEQUENCE</scope>
    <source>
        <strain evidence="2">CGMCC 1.15762</strain>
    </source>
</reference>
<evidence type="ECO:0000313" key="2">
    <source>
        <dbReference type="EMBL" id="GGG68894.1"/>
    </source>
</evidence>
<reference evidence="2" key="1">
    <citation type="journal article" date="2014" name="Int. J. Syst. Evol. Microbiol.">
        <title>Complete genome sequence of Corynebacterium casei LMG S-19264T (=DSM 44701T), isolated from a smear-ripened cheese.</title>
        <authorList>
            <consortium name="US DOE Joint Genome Institute (JGI-PGF)"/>
            <person name="Walter F."/>
            <person name="Albersmeier A."/>
            <person name="Kalinowski J."/>
            <person name="Ruckert C."/>
        </authorList>
    </citation>
    <scope>NUCLEOTIDE SEQUENCE</scope>
    <source>
        <strain evidence="2">CGMCC 1.15762</strain>
    </source>
</reference>
<sequence>MKRLILMRHAKSDWSLGQPDHERTLNKRGRQSAKALGRWLAAEGLTPDQVLCSTATRTRETLKRLALDPEPQTVFEDRLYHAGPESMFRQLSAATGTTVLMVGHNPGIAAFADEISATAPPHPRFHDYPTGATLVVEFDIDVWADLAWQSGVPRGFVIPRELLDSGEA</sequence>
<organism evidence="2 3">
    <name type="scientific">Salipiger pallidus</name>
    <dbReference type="NCBI Taxonomy" id="1775170"/>
    <lineage>
        <taxon>Bacteria</taxon>
        <taxon>Pseudomonadati</taxon>
        <taxon>Pseudomonadota</taxon>
        <taxon>Alphaproteobacteria</taxon>
        <taxon>Rhodobacterales</taxon>
        <taxon>Roseobacteraceae</taxon>
        <taxon>Salipiger</taxon>
    </lineage>
</organism>
<proteinExistence type="predicted"/>
<protein>
    <submittedName>
        <fullName evidence="2">Phosphoglycerate mutase</fullName>
    </submittedName>
</protein>
<dbReference type="InterPro" id="IPR013078">
    <property type="entry name" value="His_Pase_superF_clade-1"/>
</dbReference>